<reference evidence="4" key="1">
    <citation type="submission" date="2021-06" db="EMBL/GenBank/DDBJ databases">
        <authorList>
            <person name="Kallberg Y."/>
            <person name="Tangrot J."/>
            <person name="Rosling A."/>
        </authorList>
    </citation>
    <scope>NUCLEOTIDE SEQUENCE</scope>
    <source>
        <strain evidence="4">CL551</strain>
    </source>
</reference>
<evidence type="ECO:0000259" key="3">
    <source>
        <dbReference type="PROSITE" id="PS50013"/>
    </source>
</evidence>
<name>A0A9N8ZX91_9GLOM</name>
<dbReference type="EMBL" id="CAJVPV010001895">
    <property type="protein sequence ID" value="CAG8511670.1"/>
    <property type="molecule type" value="Genomic_DNA"/>
</dbReference>
<accession>A0A9N8ZX91</accession>
<dbReference type="CDD" id="cd00024">
    <property type="entry name" value="CD_CSD"/>
    <property type="match status" value="1"/>
</dbReference>
<keyword evidence="5" id="KW-1185">Reference proteome</keyword>
<evidence type="ECO:0000256" key="2">
    <source>
        <dbReference type="SAM" id="MobiDB-lite"/>
    </source>
</evidence>
<dbReference type="OrthoDB" id="3647690at2759"/>
<gene>
    <name evidence="4" type="ORF">AMORRO_LOCUS3759</name>
</gene>
<sequence>MVHKDFWEAERILDEKKENGESLVLIKWLGVDSNGNPWQPTWEPEKNCTEALIREWNLTKGERKVNNKTRSFGRRLSVSSCNILSESGVVGDSGDVAEDHYSSETSTIMGDDEEDESQNGAEEIPKENSNITASSIFSAVAGLIGIPTSQKRPQSESRIEHVNDAKKICTREPVDSGDSKDVPESVGAHVFQQSPHTETPTEVHSFSRSNDRVISDKQCVNTTRLSRNNGDGVNSNENQDVQSFINEIKGKNNYIACLVQEKEHLQRKLKQYEKNRKYHQSKNQALAQENIQAHKLFQEKQKELTRAYAQLSHILEEFERIKVLCNKKDAKMKAMEIELEEHRRQFDGKRKKDQRQIALLKKTNSNLTMENEKLLRKTESPKVSNSPISDHAQLGQKTRSSGNIQVLRAENEKLTSKISSLNLQNTVQQQELTVLKEKMMEQESIIQLLMGIQKINYQGDLKAEDLKKSFVKSINSHLQNTSAPPVYARSPVPLPQIEFIPWNGMPLKN</sequence>
<dbReference type="SUPFAM" id="SSF54160">
    <property type="entry name" value="Chromo domain-like"/>
    <property type="match status" value="1"/>
</dbReference>
<dbReference type="SMART" id="SM00298">
    <property type="entry name" value="CHROMO"/>
    <property type="match status" value="1"/>
</dbReference>
<proteinExistence type="predicted"/>
<dbReference type="Proteomes" id="UP000789342">
    <property type="component" value="Unassembled WGS sequence"/>
</dbReference>
<feature type="region of interest" description="Disordered" evidence="2">
    <location>
        <begin position="373"/>
        <end position="401"/>
    </location>
</feature>
<evidence type="ECO:0000256" key="1">
    <source>
        <dbReference type="SAM" id="Coils"/>
    </source>
</evidence>
<organism evidence="4 5">
    <name type="scientific">Acaulospora morrowiae</name>
    <dbReference type="NCBI Taxonomy" id="94023"/>
    <lineage>
        <taxon>Eukaryota</taxon>
        <taxon>Fungi</taxon>
        <taxon>Fungi incertae sedis</taxon>
        <taxon>Mucoromycota</taxon>
        <taxon>Glomeromycotina</taxon>
        <taxon>Glomeromycetes</taxon>
        <taxon>Diversisporales</taxon>
        <taxon>Acaulosporaceae</taxon>
        <taxon>Acaulospora</taxon>
    </lineage>
</organism>
<protein>
    <submittedName>
        <fullName evidence="4">16070_t:CDS:1</fullName>
    </submittedName>
</protein>
<feature type="domain" description="Chromo" evidence="3">
    <location>
        <begin position="7"/>
        <end position="47"/>
    </location>
</feature>
<dbReference type="InterPro" id="IPR023780">
    <property type="entry name" value="Chromo_domain"/>
</dbReference>
<dbReference type="PROSITE" id="PS50013">
    <property type="entry name" value="CHROMO_2"/>
    <property type="match status" value="1"/>
</dbReference>
<dbReference type="Gene3D" id="2.40.50.40">
    <property type="match status" value="1"/>
</dbReference>
<comment type="caution">
    <text evidence="4">The sequence shown here is derived from an EMBL/GenBank/DDBJ whole genome shotgun (WGS) entry which is preliminary data.</text>
</comment>
<dbReference type="AlphaFoldDB" id="A0A9N8ZX91"/>
<feature type="region of interest" description="Disordered" evidence="2">
    <location>
        <begin position="91"/>
        <end position="130"/>
    </location>
</feature>
<dbReference type="InterPro" id="IPR016197">
    <property type="entry name" value="Chromo-like_dom_sf"/>
</dbReference>
<dbReference type="Pfam" id="PF00385">
    <property type="entry name" value="Chromo"/>
    <property type="match status" value="1"/>
</dbReference>
<evidence type="ECO:0000313" key="4">
    <source>
        <dbReference type="EMBL" id="CAG8511670.1"/>
    </source>
</evidence>
<feature type="coiled-coil region" evidence="1">
    <location>
        <begin position="255"/>
        <end position="289"/>
    </location>
</feature>
<keyword evidence="1" id="KW-0175">Coiled coil</keyword>
<dbReference type="InterPro" id="IPR000953">
    <property type="entry name" value="Chromo/chromo_shadow_dom"/>
</dbReference>
<evidence type="ECO:0000313" key="5">
    <source>
        <dbReference type="Proteomes" id="UP000789342"/>
    </source>
</evidence>